<dbReference type="Proteomes" id="UP000295252">
    <property type="component" value="Chromosome IV"/>
</dbReference>
<dbReference type="PhylomeDB" id="A0A068TM71"/>
<protein>
    <submittedName>
        <fullName evidence="1">Uncharacterized protein</fullName>
    </submittedName>
</protein>
<evidence type="ECO:0000313" key="2">
    <source>
        <dbReference type="Proteomes" id="UP000295252"/>
    </source>
</evidence>
<gene>
    <name evidence="1" type="ORF">GSCOC_T00014772001</name>
</gene>
<keyword evidence="2" id="KW-1185">Reference proteome</keyword>
<name>A0A068TM71_COFCA</name>
<proteinExistence type="predicted"/>
<sequence>MATGAVHISRVDTSSFGWTVLVQVIEADRVKIGRDRDLSRSFRRFEFGDFQGIKVSVVVFDDNVAIVDGRLLPFWKYYVSNAELREIPELVGTGLYSFYWVINEGTVIEEAAGSGELALPFYFELHSFQYFHFVADTNIFINVMGVVIHALPPRDVYFEGSRRYGRDHIIVDQWLIFSS</sequence>
<accession>A0A068TM71</accession>
<dbReference type="Gramene" id="CDO97430">
    <property type="protein sequence ID" value="CDO97430"/>
    <property type="gene ID" value="GSCOC_T00014772001"/>
</dbReference>
<dbReference type="Gene3D" id="2.40.50.140">
    <property type="entry name" value="Nucleic acid-binding proteins"/>
    <property type="match status" value="1"/>
</dbReference>
<dbReference type="InterPro" id="IPR012340">
    <property type="entry name" value="NA-bd_OB-fold"/>
</dbReference>
<evidence type="ECO:0000313" key="1">
    <source>
        <dbReference type="EMBL" id="CDO97430.1"/>
    </source>
</evidence>
<organism evidence="1 2">
    <name type="scientific">Coffea canephora</name>
    <name type="common">Robusta coffee</name>
    <dbReference type="NCBI Taxonomy" id="49390"/>
    <lineage>
        <taxon>Eukaryota</taxon>
        <taxon>Viridiplantae</taxon>
        <taxon>Streptophyta</taxon>
        <taxon>Embryophyta</taxon>
        <taxon>Tracheophyta</taxon>
        <taxon>Spermatophyta</taxon>
        <taxon>Magnoliopsida</taxon>
        <taxon>eudicotyledons</taxon>
        <taxon>Gunneridae</taxon>
        <taxon>Pentapetalae</taxon>
        <taxon>asterids</taxon>
        <taxon>lamiids</taxon>
        <taxon>Gentianales</taxon>
        <taxon>Rubiaceae</taxon>
        <taxon>Ixoroideae</taxon>
        <taxon>Gardenieae complex</taxon>
        <taxon>Bertiereae - Coffeeae clade</taxon>
        <taxon>Coffeeae</taxon>
        <taxon>Coffea</taxon>
    </lineage>
</organism>
<dbReference type="InParanoid" id="A0A068TM71"/>
<dbReference type="OMA" id="YGRDHII"/>
<dbReference type="AlphaFoldDB" id="A0A068TM71"/>
<dbReference type="EMBL" id="HG739085">
    <property type="protein sequence ID" value="CDO97430.1"/>
    <property type="molecule type" value="Genomic_DNA"/>
</dbReference>
<reference evidence="2" key="1">
    <citation type="journal article" date="2014" name="Science">
        <title>The coffee genome provides insight into the convergent evolution of caffeine biosynthesis.</title>
        <authorList>
            <person name="Denoeud F."/>
            <person name="Carretero-Paulet L."/>
            <person name="Dereeper A."/>
            <person name="Droc G."/>
            <person name="Guyot R."/>
            <person name="Pietrella M."/>
            <person name="Zheng C."/>
            <person name="Alberti A."/>
            <person name="Anthony F."/>
            <person name="Aprea G."/>
            <person name="Aury J.M."/>
            <person name="Bento P."/>
            <person name="Bernard M."/>
            <person name="Bocs S."/>
            <person name="Campa C."/>
            <person name="Cenci A."/>
            <person name="Combes M.C."/>
            <person name="Crouzillat D."/>
            <person name="Da Silva C."/>
            <person name="Daddiego L."/>
            <person name="De Bellis F."/>
            <person name="Dussert S."/>
            <person name="Garsmeur O."/>
            <person name="Gayraud T."/>
            <person name="Guignon V."/>
            <person name="Jahn K."/>
            <person name="Jamilloux V."/>
            <person name="Joet T."/>
            <person name="Labadie K."/>
            <person name="Lan T."/>
            <person name="Leclercq J."/>
            <person name="Lepelley M."/>
            <person name="Leroy T."/>
            <person name="Li L.T."/>
            <person name="Librado P."/>
            <person name="Lopez L."/>
            <person name="Munoz A."/>
            <person name="Noel B."/>
            <person name="Pallavicini A."/>
            <person name="Perrotta G."/>
            <person name="Poncet V."/>
            <person name="Pot D."/>
            <person name="Priyono X."/>
            <person name="Rigoreau M."/>
            <person name="Rouard M."/>
            <person name="Rozas J."/>
            <person name="Tranchant-Dubreuil C."/>
            <person name="VanBuren R."/>
            <person name="Zhang Q."/>
            <person name="Andrade A.C."/>
            <person name="Argout X."/>
            <person name="Bertrand B."/>
            <person name="de Kochko A."/>
            <person name="Graziosi G."/>
            <person name="Henry R.J."/>
            <person name="Jayarama X."/>
            <person name="Ming R."/>
            <person name="Nagai C."/>
            <person name="Rounsley S."/>
            <person name="Sankoff D."/>
            <person name="Giuliano G."/>
            <person name="Albert V.A."/>
            <person name="Wincker P."/>
            <person name="Lashermes P."/>
        </authorList>
    </citation>
    <scope>NUCLEOTIDE SEQUENCE [LARGE SCALE GENOMIC DNA]</scope>
    <source>
        <strain evidence="2">cv. DH200-94</strain>
    </source>
</reference>